<gene>
    <name evidence="3" type="ORF">UFOPK2195_00466</name>
</gene>
<dbReference type="InterPro" id="IPR049427">
    <property type="entry name" value="Acyl-ACP_TE_C"/>
</dbReference>
<proteinExistence type="predicted"/>
<dbReference type="InterPro" id="IPR002864">
    <property type="entry name" value="Acyl-ACP_thioesterase_NHD"/>
</dbReference>
<evidence type="ECO:0000313" key="3">
    <source>
        <dbReference type="EMBL" id="CAB4650892.1"/>
    </source>
</evidence>
<organism evidence="3">
    <name type="scientific">freshwater metagenome</name>
    <dbReference type="NCBI Taxonomy" id="449393"/>
    <lineage>
        <taxon>unclassified sequences</taxon>
        <taxon>metagenomes</taxon>
        <taxon>ecological metagenomes</taxon>
    </lineage>
</organism>
<evidence type="ECO:0000259" key="1">
    <source>
        <dbReference type="Pfam" id="PF01643"/>
    </source>
</evidence>
<dbReference type="GO" id="GO:0006633">
    <property type="term" value="P:fatty acid biosynthetic process"/>
    <property type="evidence" value="ECO:0007669"/>
    <property type="project" value="InterPro"/>
</dbReference>
<dbReference type="EMBL" id="CAEZWH010000068">
    <property type="protein sequence ID" value="CAB4650892.1"/>
    <property type="molecule type" value="Genomic_DNA"/>
</dbReference>
<dbReference type="AlphaFoldDB" id="A0A6J6KMV6"/>
<dbReference type="GO" id="GO:0016790">
    <property type="term" value="F:thiolester hydrolase activity"/>
    <property type="evidence" value="ECO:0007669"/>
    <property type="project" value="InterPro"/>
</dbReference>
<reference evidence="3" key="1">
    <citation type="submission" date="2020-05" db="EMBL/GenBank/DDBJ databases">
        <authorList>
            <person name="Chiriac C."/>
            <person name="Salcher M."/>
            <person name="Ghai R."/>
            <person name="Kavagutti S V."/>
        </authorList>
    </citation>
    <scope>NUCLEOTIDE SEQUENCE</scope>
</reference>
<feature type="domain" description="Acyl-ACP thioesterase-like C-terminal" evidence="2">
    <location>
        <begin position="165"/>
        <end position="239"/>
    </location>
</feature>
<dbReference type="Pfam" id="PF20791">
    <property type="entry name" value="Acyl-ACP_TE_C"/>
    <property type="match status" value="1"/>
</dbReference>
<dbReference type="Pfam" id="PF01643">
    <property type="entry name" value="Acyl-ACP_TE"/>
    <property type="match status" value="1"/>
</dbReference>
<sequence length="251" mass="28274">MWRPEEPVDLPVSGRVFTASRRVRLGDVTPKGRLRLDATARYLQDIANDDAVDGTFSDIHGWVVRRTELWVHQFPVYMHDVQLQTWCGGYGSHWAERRTRITSDDGGLIEAAALWVHVDMQTMKPTPLPEDFFALVHESSGGRKIRANLAIGKSLPPLDDPGAVSEEWQVRFADMDAVGHLNNASYWIALEEYLSQHSGRRAPMHATVEHHLPIDPGQRVRIVTQELPERTVLRHVINATDIAAVTQIVAL</sequence>
<name>A0A6J6KMV6_9ZZZZ</name>
<dbReference type="Gene3D" id="3.10.129.10">
    <property type="entry name" value="Hotdog Thioesterase"/>
    <property type="match status" value="1"/>
</dbReference>
<dbReference type="InterPro" id="IPR029069">
    <property type="entry name" value="HotDog_dom_sf"/>
</dbReference>
<feature type="domain" description="Acyl-ACP thioesterase N-terminal hotdog" evidence="1">
    <location>
        <begin position="15"/>
        <end position="134"/>
    </location>
</feature>
<dbReference type="SUPFAM" id="SSF54637">
    <property type="entry name" value="Thioesterase/thiol ester dehydrase-isomerase"/>
    <property type="match status" value="2"/>
</dbReference>
<evidence type="ECO:0000259" key="2">
    <source>
        <dbReference type="Pfam" id="PF20791"/>
    </source>
</evidence>
<accession>A0A6J6KMV6</accession>
<protein>
    <submittedName>
        <fullName evidence="3">Unannotated protein</fullName>
    </submittedName>
</protein>